<feature type="transmembrane region" description="Helical" evidence="1">
    <location>
        <begin position="38"/>
        <end position="60"/>
    </location>
</feature>
<keyword evidence="1" id="KW-0472">Membrane</keyword>
<name>A0A0M9WI93_9EURO</name>
<gene>
    <name evidence="2" type="ORF">ACN38_g3180</name>
</gene>
<accession>A0A0M9WI93</accession>
<keyword evidence="3" id="KW-1185">Reference proteome</keyword>
<keyword evidence="1" id="KW-0812">Transmembrane</keyword>
<dbReference type="AlphaFoldDB" id="A0A0M9WI93"/>
<keyword evidence="1" id="KW-1133">Transmembrane helix</keyword>
<evidence type="ECO:0000313" key="2">
    <source>
        <dbReference type="EMBL" id="KOS45859.1"/>
    </source>
</evidence>
<dbReference type="Proteomes" id="UP000037696">
    <property type="component" value="Unassembled WGS sequence"/>
</dbReference>
<comment type="caution">
    <text evidence="2">The sequence shown here is derived from an EMBL/GenBank/DDBJ whole genome shotgun (WGS) entry which is preliminary data.</text>
</comment>
<sequence length="76" mass="8589">MAAKRRLTQQVADLTGAPGVKLTARSSSLNHYSPSSSLIIYLLVIFVYLSLIPQTWRFFWVSPARTSSFLLHPRPQ</sequence>
<evidence type="ECO:0000313" key="3">
    <source>
        <dbReference type="Proteomes" id="UP000037696"/>
    </source>
</evidence>
<protein>
    <submittedName>
        <fullName evidence="2">Uncharacterized protein</fullName>
    </submittedName>
</protein>
<dbReference type="EMBL" id="LHQQ01000037">
    <property type="protein sequence ID" value="KOS45859.1"/>
    <property type="molecule type" value="Genomic_DNA"/>
</dbReference>
<proteinExistence type="predicted"/>
<reference evidence="2 3" key="1">
    <citation type="submission" date="2015-08" db="EMBL/GenBank/DDBJ databases">
        <title>Genome sequencing of Penicillium nordicum.</title>
        <authorList>
            <person name="Nguyen H.D."/>
            <person name="Seifert K.A."/>
        </authorList>
    </citation>
    <scope>NUCLEOTIDE SEQUENCE [LARGE SCALE GENOMIC DNA]</scope>
    <source>
        <strain evidence="2 3">DAOMC 185683</strain>
    </source>
</reference>
<organism evidence="2 3">
    <name type="scientific">Penicillium nordicum</name>
    <dbReference type="NCBI Taxonomy" id="229535"/>
    <lineage>
        <taxon>Eukaryota</taxon>
        <taxon>Fungi</taxon>
        <taxon>Dikarya</taxon>
        <taxon>Ascomycota</taxon>
        <taxon>Pezizomycotina</taxon>
        <taxon>Eurotiomycetes</taxon>
        <taxon>Eurotiomycetidae</taxon>
        <taxon>Eurotiales</taxon>
        <taxon>Aspergillaceae</taxon>
        <taxon>Penicillium</taxon>
    </lineage>
</organism>
<evidence type="ECO:0000256" key="1">
    <source>
        <dbReference type="SAM" id="Phobius"/>
    </source>
</evidence>